<organism evidence="11 12">
    <name type="scientific">Penicillium camemberti (strain FM 013)</name>
    <dbReference type="NCBI Taxonomy" id="1429867"/>
    <lineage>
        <taxon>Eukaryota</taxon>
        <taxon>Fungi</taxon>
        <taxon>Dikarya</taxon>
        <taxon>Ascomycota</taxon>
        <taxon>Pezizomycotina</taxon>
        <taxon>Eurotiomycetes</taxon>
        <taxon>Eurotiomycetidae</taxon>
        <taxon>Eurotiales</taxon>
        <taxon>Aspergillaceae</taxon>
        <taxon>Penicillium</taxon>
    </lineage>
</organism>
<dbReference type="Pfam" id="PF24476">
    <property type="entry name" value="DUF7580"/>
    <property type="match status" value="1"/>
</dbReference>
<keyword evidence="12" id="KW-1185">Reference proteome</keyword>
<evidence type="ECO:0000256" key="6">
    <source>
        <dbReference type="ARBA" id="ARBA00023145"/>
    </source>
</evidence>
<evidence type="ECO:0000256" key="1">
    <source>
        <dbReference type="ARBA" id="ARBA00011073"/>
    </source>
</evidence>
<evidence type="ECO:0000259" key="9">
    <source>
        <dbReference type="Pfam" id="PF00082"/>
    </source>
</evidence>
<evidence type="ECO:0000256" key="8">
    <source>
        <dbReference type="SAM" id="MobiDB-lite"/>
    </source>
</evidence>
<evidence type="ECO:0000256" key="2">
    <source>
        <dbReference type="ARBA" id="ARBA00022670"/>
    </source>
</evidence>
<feature type="active site" description="Charge relay system" evidence="7">
    <location>
        <position position="643"/>
    </location>
</feature>
<evidence type="ECO:0000259" key="10">
    <source>
        <dbReference type="Pfam" id="PF24476"/>
    </source>
</evidence>
<dbReference type="PANTHER" id="PTHR43399">
    <property type="entry name" value="SUBTILISIN-RELATED"/>
    <property type="match status" value="1"/>
</dbReference>
<feature type="region of interest" description="Disordered" evidence="8">
    <location>
        <begin position="133"/>
        <end position="160"/>
    </location>
</feature>
<dbReference type="PROSITE" id="PS51892">
    <property type="entry name" value="SUBTILASE"/>
    <property type="match status" value="1"/>
</dbReference>
<keyword evidence="5 7" id="KW-0720">Serine protease</keyword>
<dbReference type="InterPro" id="IPR036852">
    <property type="entry name" value="Peptidase_S8/S53_dom_sf"/>
</dbReference>
<feature type="domain" description="Peptidase S8/S53" evidence="9">
    <location>
        <begin position="598"/>
        <end position="822"/>
    </location>
</feature>
<evidence type="ECO:0000256" key="4">
    <source>
        <dbReference type="ARBA" id="ARBA00022801"/>
    </source>
</evidence>
<comment type="similarity">
    <text evidence="1 7">Belongs to the peptidase S8 family.</text>
</comment>
<dbReference type="PRINTS" id="PR00723">
    <property type="entry name" value="SUBTILISIN"/>
</dbReference>
<dbReference type="InterPro" id="IPR000209">
    <property type="entry name" value="Peptidase_S8/S53_dom"/>
</dbReference>
<name>A0A0G4NVH1_PENC3</name>
<dbReference type="Gene3D" id="3.40.50.200">
    <property type="entry name" value="Peptidase S8/S53 domain"/>
    <property type="match status" value="1"/>
</dbReference>
<feature type="domain" description="DUF7580" evidence="10">
    <location>
        <begin position="160"/>
        <end position="517"/>
    </location>
</feature>
<proteinExistence type="inferred from homology"/>
<accession>A0A0G4NVH1</accession>
<gene>
    <name evidence="11" type="ORF">PCAMFM013_S001g000939</name>
</gene>
<reference evidence="11 12" key="1">
    <citation type="journal article" date="2014" name="Nat. Commun.">
        <title>Multiple recent horizontal transfers of a large genomic region in cheese making fungi.</title>
        <authorList>
            <person name="Cheeseman K."/>
            <person name="Ropars J."/>
            <person name="Renault P."/>
            <person name="Dupont J."/>
            <person name="Gouzy J."/>
            <person name="Branca A."/>
            <person name="Abraham A.L."/>
            <person name="Ceppi M."/>
            <person name="Conseiller E."/>
            <person name="Debuchy R."/>
            <person name="Malagnac F."/>
            <person name="Goarin A."/>
            <person name="Silar P."/>
            <person name="Lacoste S."/>
            <person name="Sallet E."/>
            <person name="Bensimon A."/>
            <person name="Giraud T."/>
            <person name="Brygoo Y."/>
        </authorList>
    </citation>
    <scope>NUCLEOTIDE SEQUENCE [LARGE SCALE GENOMIC DNA]</scope>
    <source>
        <strain evidence="12">FM 013</strain>
    </source>
</reference>
<feature type="active site" description="Charge relay system" evidence="7">
    <location>
        <position position="798"/>
    </location>
</feature>
<keyword evidence="2 7" id="KW-0645">Protease</keyword>
<dbReference type="Pfam" id="PF00082">
    <property type="entry name" value="Peptidase_S8"/>
    <property type="match status" value="1"/>
</dbReference>
<dbReference type="GO" id="GO:0004252">
    <property type="term" value="F:serine-type endopeptidase activity"/>
    <property type="evidence" value="ECO:0007669"/>
    <property type="project" value="UniProtKB-UniRule"/>
</dbReference>
<dbReference type="PANTHER" id="PTHR43399:SF4">
    <property type="entry name" value="CELL WALL-ASSOCIATED PROTEASE"/>
    <property type="match status" value="1"/>
</dbReference>
<evidence type="ECO:0000313" key="12">
    <source>
        <dbReference type="Proteomes" id="UP000053732"/>
    </source>
</evidence>
<keyword evidence="4 7" id="KW-0378">Hydrolase</keyword>
<dbReference type="InterPro" id="IPR015500">
    <property type="entry name" value="Peptidase_S8_subtilisin-rel"/>
</dbReference>
<dbReference type="STRING" id="1429867.A0A0G4NVH1"/>
<dbReference type="InterPro" id="IPR051048">
    <property type="entry name" value="Peptidase_S8/S53_subtilisin"/>
</dbReference>
<dbReference type="AlphaFoldDB" id="A0A0G4NVH1"/>
<dbReference type="SUPFAM" id="SSF52743">
    <property type="entry name" value="Subtilisin-like"/>
    <property type="match status" value="1"/>
</dbReference>
<dbReference type="InterPro" id="IPR056002">
    <property type="entry name" value="DUF7580"/>
</dbReference>
<evidence type="ECO:0000256" key="3">
    <source>
        <dbReference type="ARBA" id="ARBA00022729"/>
    </source>
</evidence>
<protein>
    <submittedName>
        <fullName evidence="11">Peptidase S8/S53, subtilisin/kexin/sedolisin</fullName>
    </submittedName>
</protein>
<dbReference type="Proteomes" id="UP000053732">
    <property type="component" value="Unassembled WGS sequence"/>
</dbReference>
<evidence type="ECO:0000256" key="7">
    <source>
        <dbReference type="PROSITE-ProRule" id="PRU01240"/>
    </source>
</evidence>
<keyword evidence="3" id="KW-0732">Signal</keyword>
<feature type="active site" description="Charge relay system" evidence="7">
    <location>
        <position position="605"/>
    </location>
</feature>
<dbReference type="EMBL" id="HG793134">
    <property type="protein sequence ID" value="CRL17979.1"/>
    <property type="molecule type" value="Genomic_DNA"/>
</dbReference>
<evidence type="ECO:0000313" key="11">
    <source>
        <dbReference type="EMBL" id="CRL17979.1"/>
    </source>
</evidence>
<keyword evidence="6" id="KW-0865">Zymogen</keyword>
<dbReference type="GO" id="GO:0006508">
    <property type="term" value="P:proteolysis"/>
    <property type="evidence" value="ECO:0007669"/>
    <property type="project" value="UniProtKB-KW"/>
</dbReference>
<evidence type="ECO:0000256" key="5">
    <source>
        <dbReference type="ARBA" id="ARBA00022825"/>
    </source>
</evidence>
<sequence length="880" mass="100068">MATEDPIDFAHAAIAQVANIASLLAVEYKRPVCGRLGAELYLVANYIDTAGLDQEKRLRFRISKLLRDVEAICNWPRQVPKNGYPLLEAIGESLPGVVSYEKARTKIRRGLGQLTTRSRDAEEVIAHIQKFTKRDRRSSKRNVSDDTTSTKRITQPERSRHANELVHRVLREQMYCTCQSNKMTKQMQREHLVCLLLQPPAQQATSNSLVQFDMLFSSTPFWNKPQLSHWQDIQLLVPSSSNTSNKKRARFADADDCDKDDHVNTMSAKQLLRVDQGQFCSLIGLGADWRLCLSIQEGELLHCFEPLKQIVEHVPGISLAKILSNYYLTARMKLVLAYIIVYSVWQYYDSDWMKTKWTSETIQFMRESNTSGDQGKLFTWKPYLSVHSNDEDPQCYEYNKVAGIVHAYPRIRALGIMLVEIGIGFPLHEDEKQAQPLAARVNSELFKAFNYTKDEKRWKDFDYPDYMSAVRHCLEPDTFNQAPYVEESSTREWKEALKQRRNILYDKVVFPLEDLLQGTKWMDDFTKIAPLDMPSKVAAFQETTAAQEDSEERKVLKPKKKRTKSEKCASEWLLRLKSFNRELAQVAPTVGLNDHSQRVRIAVLDTGYDDNAPFFFLPDVEGRLKGWKDWVDGSDHPKDLHGHGTHLVSLVLKCAPEADIYVARIAESPNQLLDSSENIAKAISWASRNWEADIISMSFGFADEQPCISDAIREAIYERKDSILFFAAASNYGANDREMFPARHDSVISIRGTNTNGDFEDFNPPKSQDEVAVFGTLGLDVPSAWANSDYDEYKSGTSIATAIAAGIAGCLLGYINSHPPEKPFYNVKYRAWTRRGMLAVFRVLSSNTLKTGYLYLTAWDLIGTSEDVRWAKLGGALSEL</sequence>